<dbReference type="Gene3D" id="3.40.350.10">
    <property type="entry name" value="Creatinase/prolidase N-terminal domain"/>
    <property type="match status" value="1"/>
</dbReference>
<sequence length="402" mass="44918">MHTEVRRKIQAELQKDGLSAYLAITPANFFYTSGFHSSFLDLSWRMTGTDMVLIPADPGLEPVMIVSDFLSGAAGRATDIRDIRPYSMWIEARDLDVVASRPNEAQPTLRPVRPEQYRHAEIADIVASVLNEWKCAGGRIGTDLDFMQVETQSHLVNACSRAKFVDWADAIYRLRAIKHPEEIRRLRNAAIVFDNMLARSFGGIKEGYSLEEMRVECELGAIETFRANPSIGEYQGSWAFNAIGIGDTNRVKNGDVIKVDAGVRLSGYYSDCARVAIFGDPLKEALMVYDALNRAYDAAALELKPGNTMRVVHQVAEETVRANGLPNYTRGHFGHSIGIDNLVEERPFIGMNDTFLEPGMVVCLELPYYPPSVGEFNIEDMWLITDNGAECLNFVSRDLHLV</sequence>
<feature type="domain" description="Creatinase N-terminal" evidence="2">
    <location>
        <begin position="7"/>
        <end position="177"/>
    </location>
</feature>
<gene>
    <name evidence="3" type="ORF">ABVQ20_39690</name>
</gene>
<accession>A0ABV2DSU7</accession>
<evidence type="ECO:0000313" key="4">
    <source>
        <dbReference type="Proteomes" id="UP001548832"/>
    </source>
</evidence>
<evidence type="ECO:0000313" key="3">
    <source>
        <dbReference type="EMBL" id="MET2833032.1"/>
    </source>
</evidence>
<reference evidence="3 4" key="1">
    <citation type="submission" date="2024-06" db="EMBL/GenBank/DDBJ databases">
        <authorList>
            <person name="Kim D.-U."/>
        </authorList>
    </citation>
    <scope>NUCLEOTIDE SEQUENCE [LARGE SCALE GENOMIC DNA]</scope>
    <source>
        <strain evidence="3 4">KACC15460</strain>
    </source>
</reference>
<organism evidence="3 4">
    <name type="scientific">Mesorhizobium shangrilense</name>
    <dbReference type="NCBI Taxonomy" id="460060"/>
    <lineage>
        <taxon>Bacteria</taxon>
        <taxon>Pseudomonadati</taxon>
        <taxon>Pseudomonadota</taxon>
        <taxon>Alphaproteobacteria</taxon>
        <taxon>Hyphomicrobiales</taxon>
        <taxon>Phyllobacteriaceae</taxon>
        <taxon>Mesorhizobium</taxon>
    </lineage>
</organism>
<dbReference type="Gene3D" id="3.90.230.10">
    <property type="entry name" value="Creatinase/methionine aminopeptidase superfamily"/>
    <property type="match status" value="1"/>
</dbReference>
<evidence type="ECO:0000259" key="2">
    <source>
        <dbReference type="Pfam" id="PF01321"/>
    </source>
</evidence>
<dbReference type="Proteomes" id="UP001548832">
    <property type="component" value="Unassembled WGS sequence"/>
</dbReference>
<dbReference type="InterPro" id="IPR029149">
    <property type="entry name" value="Creatin/AminoP/Spt16_N"/>
</dbReference>
<proteinExistence type="predicted"/>
<dbReference type="EMBL" id="JBEWSZ010000019">
    <property type="protein sequence ID" value="MET2833032.1"/>
    <property type="molecule type" value="Genomic_DNA"/>
</dbReference>
<feature type="domain" description="Peptidase M24" evidence="1">
    <location>
        <begin position="185"/>
        <end position="386"/>
    </location>
</feature>
<dbReference type="Pfam" id="PF00557">
    <property type="entry name" value="Peptidase_M24"/>
    <property type="match status" value="1"/>
</dbReference>
<dbReference type="PANTHER" id="PTHR46112">
    <property type="entry name" value="AMINOPEPTIDASE"/>
    <property type="match status" value="1"/>
</dbReference>
<dbReference type="SUPFAM" id="SSF55920">
    <property type="entry name" value="Creatinase/aminopeptidase"/>
    <property type="match status" value="1"/>
</dbReference>
<dbReference type="SUPFAM" id="SSF53092">
    <property type="entry name" value="Creatinase/prolidase N-terminal domain"/>
    <property type="match status" value="1"/>
</dbReference>
<keyword evidence="4" id="KW-1185">Reference proteome</keyword>
<comment type="caution">
    <text evidence="3">The sequence shown here is derived from an EMBL/GenBank/DDBJ whole genome shotgun (WGS) entry which is preliminary data.</text>
</comment>
<dbReference type="InterPro" id="IPR036005">
    <property type="entry name" value="Creatinase/aminopeptidase-like"/>
</dbReference>
<name>A0ABV2DSU7_9HYPH</name>
<dbReference type="InterPro" id="IPR000994">
    <property type="entry name" value="Pept_M24"/>
</dbReference>
<dbReference type="InterPro" id="IPR000587">
    <property type="entry name" value="Creatinase_N"/>
</dbReference>
<dbReference type="InterPro" id="IPR050659">
    <property type="entry name" value="Peptidase_M24B"/>
</dbReference>
<dbReference type="InterPro" id="IPR001714">
    <property type="entry name" value="Pept_M24_MAP"/>
</dbReference>
<dbReference type="PANTHER" id="PTHR46112:SF2">
    <property type="entry name" value="XAA-PRO AMINOPEPTIDASE P-RELATED"/>
    <property type="match status" value="1"/>
</dbReference>
<dbReference type="Pfam" id="PF01321">
    <property type="entry name" value="Creatinase_N"/>
    <property type="match status" value="1"/>
</dbReference>
<dbReference type="CDD" id="cd01066">
    <property type="entry name" value="APP_MetAP"/>
    <property type="match status" value="1"/>
</dbReference>
<protein>
    <submittedName>
        <fullName evidence="3">Xaa-Pro peptidase family protein</fullName>
    </submittedName>
</protein>
<dbReference type="PRINTS" id="PR00599">
    <property type="entry name" value="MAPEPTIDASE"/>
</dbReference>
<evidence type="ECO:0000259" key="1">
    <source>
        <dbReference type="Pfam" id="PF00557"/>
    </source>
</evidence>